<evidence type="ECO:0000313" key="3">
    <source>
        <dbReference type="EMBL" id="QHJ10933.1"/>
    </source>
</evidence>
<dbReference type="EMBL" id="CP047656">
    <property type="protein sequence ID" value="QHJ10933.1"/>
    <property type="molecule type" value="Genomic_DNA"/>
</dbReference>
<evidence type="ECO:0000259" key="2">
    <source>
        <dbReference type="PROSITE" id="PS51648"/>
    </source>
</evidence>
<dbReference type="PANTHER" id="PTHR38109">
    <property type="entry name" value="PROTEIN YCGL"/>
    <property type="match status" value="1"/>
</dbReference>
<protein>
    <recommendedName>
        <fullName evidence="1">YcgL domain-containing protein FX988_01155</fullName>
    </recommendedName>
</protein>
<dbReference type="InterPro" id="IPR038068">
    <property type="entry name" value="YcgL-like_sf"/>
</dbReference>
<feature type="domain" description="YcgL" evidence="2">
    <location>
        <begin position="5"/>
        <end position="89"/>
    </location>
</feature>
<dbReference type="PROSITE" id="PS51648">
    <property type="entry name" value="YCGL"/>
    <property type="match status" value="1"/>
</dbReference>
<proteinExistence type="inferred from homology"/>
<dbReference type="AlphaFoldDB" id="A0A857JG11"/>
<evidence type="ECO:0000256" key="1">
    <source>
        <dbReference type="HAMAP-Rule" id="MF_01866"/>
    </source>
</evidence>
<evidence type="ECO:0000313" key="4">
    <source>
        <dbReference type="Proteomes" id="UP000464524"/>
    </source>
</evidence>
<dbReference type="Proteomes" id="UP000464524">
    <property type="component" value="Chromosome"/>
</dbReference>
<dbReference type="HAMAP" id="MF_01866">
    <property type="entry name" value="UPF0745"/>
    <property type="match status" value="1"/>
</dbReference>
<keyword evidence="4" id="KW-1185">Reference proteome</keyword>
<dbReference type="Pfam" id="PF05166">
    <property type="entry name" value="YcgL"/>
    <property type="match status" value="1"/>
</dbReference>
<organism evidence="3 4">
    <name type="scientific">Paraglaciecola mesophila</name>
    <dbReference type="NCBI Taxonomy" id="197222"/>
    <lineage>
        <taxon>Bacteria</taxon>
        <taxon>Pseudomonadati</taxon>
        <taxon>Pseudomonadota</taxon>
        <taxon>Gammaproteobacteria</taxon>
        <taxon>Alteromonadales</taxon>
        <taxon>Alteromonadaceae</taxon>
        <taxon>Paraglaciecola</taxon>
    </lineage>
</organism>
<gene>
    <name evidence="3" type="ORF">FX988_01155</name>
</gene>
<sequence>MMLNLLCAVYKSTRKADTYLYVPGRDDFSRVPEPLMEMFGTPHFIMIMPIKKDRTLGQVDIQTLRDELTKNGFYLQLPPPQENLLKQHLAAQTPKE</sequence>
<dbReference type="Gene3D" id="3.10.510.20">
    <property type="entry name" value="YcgL domain"/>
    <property type="match status" value="1"/>
</dbReference>
<name>A0A857JG11_9ALTE</name>
<dbReference type="InterPro" id="IPR027354">
    <property type="entry name" value="YcgL_dom"/>
</dbReference>
<reference evidence="3 4" key="1">
    <citation type="submission" date="2019-12" db="EMBL/GenBank/DDBJ databases">
        <title>Genome sequencing and assembly of endphytes of Porphyra tenera.</title>
        <authorList>
            <person name="Park J.M."/>
            <person name="Shin R."/>
            <person name="Jo S.H."/>
        </authorList>
    </citation>
    <scope>NUCLEOTIDE SEQUENCE [LARGE SCALE GENOMIC DNA]</scope>
    <source>
        <strain evidence="3 4">GPM4</strain>
    </source>
</reference>
<dbReference type="PANTHER" id="PTHR38109:SF1">
    <property type="entry name" value="PROTEIN YCGL"/>
    <property type="match status" value="1"/>
</dbReference>
<dbReference type="SUPFAM" id="SSF160191">
    <property type="entry name" value="YcgL-like"/>
    <property type="match status" value="1"/>
</dbReference>
<dbReference type="KEGG" id="pmes:FX988_01155"/>
<accession>A0A857JG11</accession>